<evidence type="ECO:0000313" key="2">
    <source>
        <dbReference type="Proteomes" id="UP000036987"/>
    </source>
</evidence>
<proteinExistence type="predicted"/>
<gene>
    <name evidence="1" type="ORF">ZOSMA_246G00350</name>
</gene>
<dbReference type="PANTHER" id="PTHR47162">
    <property type="entry name" value="OS02G0192300 PROTEIN"/>
    <property type="match status" value="1"/>
</dbReference>
<dbReference type="Proteomes" id="UP000036987">
    <property type="component" value="Unassembled WGS sequence"/>
</dbReference>
<accession>A0A0K9PGR1</accession>
<comment type="caution">
    <text evidence="1">The sequence shown here is derived from an EMBL/GenBank/DDBJ whole genome shotgun (WGS) entry which is preliminary data.</text>
</comment>
<evidence type="ECO:0000313" key="1">
    <source>
        <dbReference type="EMBL" id="KMZ68243.1"/>
    </source>
</evidence>
<dbReference type="OrthoDB" id="1903104at2759"/>
<dbReference type="PANTHER" id="PTHR47162:SF8">
    <property type="entry name" value="METHYL-CPG-BINDING DOMAIN-CONTAINING PROTEIN 9"/>
    <property type="match status" value="1"/>
</dbReference>
<organism evidence="1 2">
    <name type="scientific">Zostera marina</name>
    <name type="common">Eelgrass</name>
    <dbReference type="NCBI Taxonomy" id="29655"/>
    <lineage>
        <taxon>Eukaryota</taxon>
        <taxon>Viridiplantae</taxon>
        <taxon>Streptophyta</taxon>
        <taxon>Embryophyta</taxon>
        <taxon>Tracheophyta</taxon>
        <taxon>Spermatophyta</taxon>
        <taxon>Magnoliopsida</taxon>
        <taxon>Liliopsida</taxon>
        <taxon>Zosteraceae</taxon>
        <taxon>Zostera</taxon>
    </lineage>
</organism>
<keyword evidence="2" id="KW-1185">Reference proteome</keyword>
<reference evidence="2" key="1">
    <citation type="journal article" date="2016" name="Nature">
        <title>The genome of the seagrass Zostera marina reveals angiosperm adaptation to the sea.</title>
        <authorList>
            <person name="Olsen J.L."/>
            <person name="Rouze P."/>
            <person name="Verhelst B."/>
            <person name="Lin Y.-C."/>
            <person name="Bayer T."/>
            <person name="Collen J."/>
            <person name="Dattolo E."/>
            <person name="De Paoli E."/>
            <person name="Dittami S."/>
            <person name="Maumus F."/>
            <person name="Michel G."/>
            <person name="Kersting A."/>
            <person name="Lauritano C."/>
            <person name="Lohaus R."/>
            <person name="Toepel M."/>
            <person name="Tonon T."/>
            <person name="Vanneste K."/>
            <person name="Amirebrahimi M."/>
            <person name="Brakel J."/>
            <person name="Bostroem C."/>
            <person name="Chovatia M."/>
            <person name="Grimwood J."/>
            <person name="Jenkins J.W."/>
            <person name="Jueterbock A."/>
            <person name="Mraz A."/>
            <person name="Stam W.T."/>
            <person name="Tice H."/>
            <person name="Bornberg-Bauer E."/>
            <person name="Green P.J."/>
            <person name="Pearson G.A."/>
            <person name="Procaccini G."/>
            <person name="Duarte C.M."/>
            <person name="Schmutz J."/>
            <person name="Reusch T.B.H."/>
            <person name="Van de Peer Y."/>
        </authorList>
    </citation>
    <scope>NUCLEOTIDE SEQUENCE [LARGE SCALE GENOMIC DNA]</scope>
    <source>
        <strain evidence="2">cv. Finnish</strain>
    </source>
</reference>
<protein>
    <submittedName>
        <fullName evidence="1">Uncharacterized protein</fullName>
    </submittedName>
</protein>
<dbReference type="AlphaFoldDB" id="A0A0K9PGR1"/>
<dbReference type="STRING" id="29655.A0A0K9PGR1"/>
<dbReference type="EMBL" id="LFYR01000857">
    <property type="protein sequence ID" value="KMZ68243.1"/>
    <property type="molecule type" value="Genomic_DNA"/>
</dbReference>
<sequence>MFQSDDGTLFLSNDVIERMLLSSSVEVHDKEAGNHWKQCIRIFKKSSEDNVLTLKDQLHECKNTFMKILSDKECNDAWIRESLTKVRFPVRFEDWFINKLGRVDGKIGYSNTKRIFPIGSLFKSEVLDGGDSGPSFKVTRSSCMHVLSMDMAAETNSCIDDRIGKWFLQDRFKVQLCRR</sequence>
<name>A0A0K9PGR1_ZOSMR</name>